<evidence type="ECO:0000256" key="2">
    <source>
        <dbReference type="ARBA" id="ARBA00010387"/>
    </source>
</evidence>
<dbReference type="STRING" id="29139.ENSVURP00010030513"/>
<evidence type="ECO:0000256" key="1">
    <source>
        <dbReference type="ARBA" id="ARBA00004714"/>
    </source>
</evidence>
<reference evidence="7" key="1">
    <citation type="submission" date="2018-12" db="EMBL/GenBank/DDBJ databases">
        <authorList>
            <person name="Yazar S."/>
        </authorList>
    </citation>
    <scope>NUCLEOTIDE SEQUENCE [LARGE SCALE GENOMIC DNA]</scope>
</reference>
<dbReference type="Gene3D" id="3.20.20.70">
    <property type="entry name" value="Aldolase class I"/>
    <property type="match status" value="3"/>
</dbReference>
<dbReference type="Proteomes" id="UP000314987">
    <property type="component" value="Unassembled WGS sequence"/>
</dbReference>
<evidence type="ECO:0000313" key="6">
    <source>
        <dbReference type="Ensembl" id="ENSVURP00010030513.1"/>
    </source>
</evidence>
<dbReference type="AlphaFoldDB" id="A0A4X2M2M3"/>
<keyword evidence="4" id="KW-0324">Glycolysis</keyword>
<evidence type="ECO:0000256" key="5">
    <source>
        <dbReference type="ARBA" id="ARBA00023239"/>
    </source>
</evidence>
<comment type="similarity">
    <text evidence="2">Belongs to the class I fructose-bisphosphate aldolase family.</text>
</comment>
<dbReference type="EC" id="4.1.2.13" evidence="3"/>
<proteinExistence type="inferred from homology"/>
<dbReference type="SUPFAM" id="SSF51569">
    <property type="entry name" value="Aldolase"/>
    <property type="match status" value="2"/>
</dbReference>
<dbReference type="Ensembl" id="ENSVURT00010034739.1">
    <property type="protein sequence ID" value="ENSVURP00010030513.1"/>
    <property type="gene ID" value="ENSVURG00010023331.1"/>
</dbReference>
<dbReference type="InterPro" id="IPR000741">
    <property type="entry name" value="FBA_I"/>
</dbReference>
<reference evidence="6" key="2">
    <citation type="submission" date="2025-08" db="UniProtKB">
        <authorList>
            <consortium name="Ensembl"/>
        </authorList>
    </citation>
    <scope>IDENTIFICATION</scope>
</reference>
<evidence type="ECO:0000256" key="4">
    <source>
        <dbReference type="ARBA" id="ARBA00023152"/>
    </source>
</evidence>
<dbReference type="Pfam" id="PF00274">
    <property type="entry name" value="Glycolytic"/>
    <property type="match status" value="2"/>
</dbReference>
<accession>A0A4X2M2M3</accession>
<organism evidence="6 7">
    <name type="scientific">Vombatus ursinus</name>
    <name type="common">Common wombat</name>
    <dbReference type="NCBI Taxonomy" id="29139"/>
    <lineage>
        <taxon>Eukaryota</taxon>
        <taxon>Metazoa</taxon>
        <taxon>Chordata</taxon>
        <taxon>Craniata</taxon>
        <taxon>Vertebrata</taxon>
        <taxon>Euteleostomi</taxon>
        <taxon>Mammalia</taxon>
        <taxon>Metatheria</taxon>
        <taxon>Diprotodontia</taxon>
        <taxon>Vombatidae</taxon>
        <taxon>Vombatus</taxon>
    </lineage>
</organism>
<comment type="pathway">
    <text evidence="1">Carbohydrate degradation; glycolysis; D-glyceraldehyde 3-phosphate and glycerone phosphate from D-glucose: step 4/4.</text>
</comment>
<evidence type="ECO:0000313" key="7">
    <source>
        <dbReference type="Proteomes" id="UP000314987"/>
    </source>
</evidence>
<dbReference type="PANTHER" id="PTHR11627">
    <property type="entry name" value="FRUCTOSE-BISPHOSPHATE ALDOLASE"/>
    <property type="match status" value="1"/>
</dbReference>
<dbReference type="GeneTree" id="ENSGT00950000182987"/>
<name>A0A4X2M2M3_VOMUR</name>
<dbReference type="GO" id="GO:0004332">
    <property type="term" value="F:fructose-bisphosphate aldolase activity"/>
    <property type="evidence" value="ECO:0007669"/>
    <property type="project" value="UniProtKB-EC"/>
</dbReference>
<evidence type="ECO:0000256" key="3">
    <source>
        <dbReference type="ARBA" id="ARBA00013068"/>
    </source>
</evidence>
<sequence>MLCQYPALTPEQKKEASDIAHRIVALGKGILAADDSTSSILLLTTLYQKANDGHPFHKVMKTKGGIVDKGIVPLARTNGETIAQALGLTFSYGPALQASALKTWCGKKENVQVAQEEYIKWAMANSQAAEGKYTPNGATASKSPFVSNHAYLLSQGLPPGYALTLQASPHCPGRS</sequence>
<dbReference type="UniPathway" id="UPA00109">
    <property type="reaction ID" value="UER00183"/>
</dbReference>
<dbReference type="GO" id="GO:0006096">
    <property type="term" value="P:glycolytic process"/>
    <property type="evidence" value="ECO:0007669"/>
    <property type="project" value="UniProtKB-UniPathway"/>
</dbReference>
<reference evidence="6" key="3">
    <citation type="submission" date="2025-09" db="UniProtKB">
        <authorList>
            <consortium name="Ensembl"/>
        </authorList>
    </citation>
    <scope>IDENTIFICATION</scope>
</reference>
<keyword evidence="5" id="KW-0456">Lyase</keyword>
<dbReference type="InterPro" id="IPR013785">
    <property type="entry name" value="Aldolase_TIM"/>
</dbReference>
<protein>
    <recommendedName>
        <fullName evidence="3">fructose-bisphosphate aldolase</fullName>
        <ecNumber evidence="3">4.1.2.13</ecNumber>
    </recommendedName>
</protein>
<keyword evidence="7" id="KW-1185">Reference proteome</keyword>